<feature type="non-terminal residue" evidence="3">
    <location>
        <position position="552"/>
    </location>
</feature>
<evidence type="ECO:0000259" key="2">
    <source>
        <dbReference type="PROSITE" id="PS50003"/>
    </source>
</evidence>
<protein>
    <recommendedName>
        <fullName evidence="2">PH domain-containing protein</fullName>
    </recommendedName>
</protein>
<keyword evidence="4" id="KW-1185">Reference proteome</keyword>
<evidence type="ECO:0000256" key="1">
    <source>
        <dbReference type="SAM" id="MobiDB-lite"/>
    </source>
</evidence>
<reference evidence="3" key="1">
    <citation type="submission" date="2022-03" db="EMBL/GenBank/DDBJ databases">
        <authorList>
            <person name="Martin H S."/>
        </authorList>
    </citation>
    <scope>NUCLEOTIDE SEQUENCE</scope>
</reference>
<dbReference type="CDD" id="cd00821">
    <property type="entry name" value="PH"/>
    <property type="match status" value="1"/>
</dbReference>
<sequence>MSGYLEVKYPFKSNLGLNPFKSWKRQWCILRPSATCGGGSLAVYCSEAGAPAGTVELPSGCVVKRAKSRTRPHAFAVFSVDEPCKPRVLLAAPSLNDAQIWMDKIRNILNTDKLLGDSLLNGTYSVTVLTTELSRKCGLGGVDCTVSLSGAGLLVAKPRLAALLPWEHLADARLSDDGGGTCVLVMDSGFRHGGGVVEMSSPQAGELAAAVRGALRPAPTSPPTPTPTTPPTPTPRSKFSRSEGDLRPRAGDDAEEIRRTSWYSGPSEVSLDDTDLIMSKETRMIPGGPLALRARALLHLAPFANCRESSDRRSVASVASAASGVYEEISEEGGGAREEPTYESVAECVYATVRRGRRAPPPLPPRRPPVARHGSLGSLPLPKPRQPFSVFRKRLKSDSRTAGSPKCDAAKEPKDVETKKKRFDFPPTRDIFKSFKVGRRMRGLKISSLAKGEAKSCEFLDEETRRSADARCSKSAECLDGELAELGALGAADELGALALPAEIVELILRGQERRQQPEGDYVPMSPIVPPPPIEHHYIVMSPRAHVASSTH</sequence>
<name>A0ABN8HZV3_9NEOP</name>
<proteinExistence type="predicted"/>
<feature type="compositionally biased region" description="Pro residues" evidence="1">
    <location>
        <begin position="219"/>
        <end position="234"/>
    </location>
</feature>
<dbReference type="Pfam" id="PF00169">
    <property type="entry name" value="PH"/>
    <property type="match status" value="1"/>
</dbReference>
<feature type="domain" description="PH" evidence="2">
    <location>
        <begin position="1"/>
        <end position="110"/>
    </location>
</feature>
<evidence type="ECO:0000313" key="3">
    <source>
        <dbReference type="EMBL" id="CAH2042716.1"/>
    </source>
</evidence>
<dbReference type="InterPro" id="IPR001849">
    <property type="entry name" value="PH_domain"/>
</dbReference>
<dbReference type="EMBL" id="OW152826">
    <property type="protein sequence ID" value="CAH2042716.1"/>
    <property type="molecule type" value="Genomic_DNA"/>
</dbReference>
<feature type="region of interest" description="Disordered" evidence="1">
    <location>
        <begin position="356"/>
        <end position="415"/>
    </location>
</feature>
<evidence type="ECO:0000313" key="4">
    <source>
        <dbReference type="Proteomes" id="UP000837857"/>
    </source>
</evidence>
<dbReference type="InterPro" id="IPR011993">
    <property type="entry name" value="PH-like_dom_sf"/>
</dbReference>
<dbReference type="Gene3D" id="2.30.29.30">
    <property type="entry name" value="Pleckstrin-homology domain (PH domain)/Phosphotyrosine-binding domain (PTB)"/>
    <property type="match status" value="1"/>
</dbReference>
<accession>A0ABN8HZV3</accession>
<feature type="region of interest" description="Disordered" evidence="1">
    <location>
        <begin position="215"/>
        <end position="270"/>
    </location>
</feature>
<dbReference type="Proteomes" id="UP000837857">
    <property type="component" value="Chromosome 14"/>
</dbReference>
<dbReference type="SUPFAM" id="SSF50729">
    <property type="entry name" value="PH domain-like"/>
    <property type="match status" value="1"/>
</dbReference>
<feature type="compositionally biased region" description="Pro residues" evidence="1">
    <location>
        <begin position="359"/>
        <end position="368"/>
    </location>
</feature>
<organism evidence="3 4">
    <name type="scientific">Iphiclides podalirius</name>
    <name type="common">scarce swallowtail</name>
    <dbReference type="NCBI Taxonomy" id="110791"/>
    <lineage>
        <taxon>Eukaryota</taxon>
        <taxon>Metazoa</taxon>
        <taxon>Ecdysozoa</taxon>
        <taxon>Arthropoda</taxon>
        <taxon>Hexapoda</taxon>
        <taxon>Insecta</taxon>
        <taxon>Pterygota</taxon>
        <taxon>Neoptera</taxon>
        <taxon>Endopterygota</taxon>
        <taxon>Lepidoptera</taxon>
        <taxon>Glossata</taxon>
        <taxon>Ditrysia</taxon>
        <taxon>Papilionoidea</taxon>
        <taxon>Papilionidae</taxon>
        <taxon>Papilioninae</taxon>
        <taxon>Iphiclides</taxon>
    </lineage>
</organism>
<feature type="compositionally biased region" description="Basic and acidic residues" evidence="1">
    <location>
        <begin position="240"/>
        <end position="259"/>
    </location>
</feature>
<dbReference type="PROSITE" id="PS50003">
    <property type="entry name" value="PH_DOMAIN"/>
    <property type="match status" value="1"/>
</dbReference>
<dbReference type="SMART" id="SM00233">
    <property type="entry name" value="PH"/>
    <property type="match status" value="1"/>
</dbReference>
<gene>
    <name evidence="3" type="ORF">IPOD504_LOCUS4032</name>
</gene>